<keyword evidence="5 7" id="KW-0238">DNA-binding</keyword>
<dbReference type="SUPFAM" id="SSF46785">
    <property type="entry name" value="Winged helix' DNA-binding domain"/>
    <property type="match status" value="1"/>
</dbReference>
<organism evidence="10 11">
    <name type="scientific">Mya arenaria</name>
    <name type="common">Soft-shell clam</name>
    <dbReference type="NCBI Taxonomy" id="6604"/>
    <lineage>
        <taxon>Eukaryota</taxon>
        <taxon>Metazoa</taxon>
        <taxon>Spiralia</taxon>
        <taxon>Lophotrochozoa</taxon>
        <taxon>Mollusca</taxon>
        <taxon>Bivalvia</taxon>
        <taxon>Autobranchia</taxon>
        <taxon>Heteroconchia</taxon>
        <taxon>Euheterodonta</taxon>
        <taxon>Imparidentia</taxon>
        <taxon>Neoheterodontei</taxon>
        <taxon>Myida</taxon>
        <taxon>Myoidea</taxon>
        <taxon>Myidae</taxon>
        <taxon>Mya</taxon>
    </lineage>
</organism>
<feature type="compositionally biased region" description="Low complexity" evidence="8">
    <location>
        <begin position="173"/>
        <end position="186"/>
    </location>
</feature>
<accession>A0ABY7DHK7</accession>
<protein>
    <submittedName>
        <fullName evidence="10">H1-like protein</fullName>
    </submittedName>
</protein>
<evidence type="ECO:0000256" key="3">
    <source>
        <dbReference type="ARBA" id="ARBA00004286"/>
    </source>
</evidence>
<feature type="region of interest" description="Disordered" evidence="8">
    <location>
        <begin position="96"/>
        <end position="202"/>
    </location>
</feature>
<dbReference type="Gene3D" id="1.10.10.10">
    <property type="entry name" value="Winged helix-like DNA-binding domain superfamily/Winged helix DNA-binding domain"/>
    <property type="match status" value="1"/>
</dbReference>
<proteinExistence type="inferred from homology"/>
<dbReference type="InterPro" id="IPR036388">
    <property type="entry name" value="WH-like_DNA-bd_sf"/>
</dbReference>
<dbReference type="PROSITE" id="PS51504">
    <property type="entry name" value="H15"/>
    <property type="match status" value="1"/>
</dbReference>
<dbReference type="PRINTS" id="PR00624">
    <property type="entry name" value="HISTONEH5"/>
</dbReference>
<evidence type="ECO:0000313" key="11">
    <source>
        <dbReference type="Proteomes" id="UP001164746"/>
    </source>
</evidence>
<dbReference type="Pfam" id="PF00538">
    <property type="entry name" value="Linker_histone"/>
    <property type="match status" value="1"/>
</dbReference>
<keyword evidence="6 7" id="KW-0539">Nucleus</keyword>
<comment type="similarity">
    <text evidence="7">Belongs to the histone H1/H5 family.</text>
</comment>
<evidence type="ECO:0000313" key="10">
    <source>
        <dbReference type="EMBL" id="WAQ96461.1"/>
    </source>
</evidence>
<keyword evidence="11" id="KW-1185">Reference proteome</keyword>
<feature type="region of interest" description="Disordered" evidence="8">
    <location>
        <begin position="1"/>
        <end position="22"/>
    </location>
</feature>
<evidence type="ECO:0000256" key="4">
    <source>
        <dbReference type="ARBA" id="ARBA00022454"/>
    </source>
</evidence>
<dbReference type="Proteomes" id="UP001164746">
    <property type="component" value="Chromosome 2"/>
</dbReference>
<dbReference type="InterPro" id="IPR036390">
    <property type="entry name" value="WH_DNA-bd_sf"/>
</dbReference>
<dbReference type="CDD" id="cd00073">
    <property type="entry name" value="H15"/>
    <property type="match status" value="1"/>
</dbReference>
<sequence>MSDSETTSAAAKKPARPKPSHPTYLVMAKEAITALADRKGATVQAIVTYISGTYNLETDTVRQRLKPALARGMEEGYLVRPKDSDAKGFTGRFRLDKTKLAEEEKAKKQKEKLQAAKEKKEEAKPKAKATVAKKSPKKKADGKAVKTKAAASKAKKTPVKGKKAAAKPKVTKKPIAAKATLKTPLKTPKKLKTAASSKRRSQ</sequence>
<evidence type="ECO:0000256" key="1">
    <source>
        <dbReference type="ARBA" id="ARBA00002809"/>
    </source>
</evidence>
<evidence type="ECO:0000256" key="7">
    <source>
        <dbReference type="RuleBase" id="RU003894"/>
    </source>
</evidence>
<evidence type="ECO:0000256" key="6">
    <source>
        <dbReference type="ARBA" id="ARBA00023242"/>
    </source>
</evidence>
<dbReference type="PANTHER" id="PTHR11467:SF20">
    <property type="entry name" value="H15 DOMAIN-CONTAINING PROTEIN-RELATED"/>
    <property type="match status" value="1"/>
</dbReference>
<dbReference type="SMART" id="SM00526">
    <property type="entry name" value="H15"/>
    <property type="match status" value="1"/>
</dbReference>
<dbReference type="InterPro" id="IPR005819">
    <property type="entry name" value="H1/H5"/>
</dbReference>
<comment type="function">
    <text evidence="1">Histones H1 are necessary for the condensation of nucleosome chains into higher-order structures.</text>
</comment>
<gene>
    <name evidence="10" type="ORF">MAR_029151</name>
</gene>
<reference evidence="10" key="1">
    <citation type="submission" date="2022-11" db="EMBL/GenBank/DDBJ databases">
        <title>Centuries of genome instability and evolution in soft-shell clam transmissible cancer (bioRxiv).</title>
        <authorList>
            <person name="Hart S.F.M."/>
            <person name="Yonemitsu M.A."/>
            <person name="Giersch R.M."/>
            <person name="Beal B.F."/>
            <person name="Arriagada G."/>
            <person name="Davis B.W."/>
            <person name="Ostrander E.A."/>
            <person name="Goff S.P."/>
            <person name="Metzger M.J."/>
        </authorList>
    </citation>
    <scope>NUCLEOTIDE SEQUENCE</scope>
    <source>
        <strain evidence="10">MELC-2E11</strain>
        <tissue evidence="10">Siphon/mantle</tissue>
    </source>
</reference>
<keyword evidence="4 7" id="KW-0158">Chromosome</keyword>
<feature type="compositionally biased region" description="Basic and acidic residues" evidence="8">
    <location>
        <begin position="96"/>
        <end position="125"/>
    </location>
</feature>
<evidence type="ECO:0000256" key="8">
    <source>
        <dbReference type="SAM" id="MobiDB-lite"/>
    </source>
</evidence>
<evidence type="ECO:0000259" key="9">
    <source>
        <dbReference type="PROSITE" id="PS51504"/>
    </source>
</evidence>
<feature type="domain" description="H15" evidence="9">
    <location>
        <begin position="20"/>
        <end position="97"/>
    </location>
</feature>
<dbReference type="InterPro" id="IPR005818">
    <property type="entry name" value="Histone_H1/H5_H15"/>
</dbReference>
<name>A0ABY7DHK7_MYAAR</name>
<dbReference type="PANTHER" id="PTHR11467">
    <property type="entry name" value="HISTONE H1"/>
    <property type="match status" value="1"/>
</dbReference>
<dbReference type="EMBL" id="CP111013">
    <property type="protein sequence ID" value="WAQ96461.1"/>
    <property type="molecule type" value="Genomic_DNA"/>
</dbReference>
<feature type="compositionally biased region" description="Basic residues" evidence="8">
    <location>
        <begin position="153"/>
        <end position="172"/>
    </location>
</feature>
<evidence type="ECO:0000256" key="5">
    <source>
        <dbReference type="ARBA" id="ARBA00023125"/>
    </source>
</evidence>
<evidence type="ECO:0000256" key="2">
    <source>
        <dbReference type="ARBA" id="ARBA00004123"/>
    </source>
</evidence>
<comment type="subcellular location">
    <subcellularLocation>
        <location evidence="3">Chromosome</location>
    </subcellularLocation>
    <subcellularLocation>
        <location evidence="2 7">Nucleus</location>
    </subcellularLocation>
</comment>
<feature type="compositionally biased region" description="Basic residues" evidence="8">
    <location>
        <begin position="187"/>
        <end position="202"/>
    </location>
</feature>